<reference evidence="1" key="1">
    <citation type="journal article" date="2018" name="PLoS Negl. Trop. Dis.">
        <title>An insight into the salivary gland and fat body transcriptome of Panstrongylus lignarius (Hemiptera: Heteroptera), the main vector of Chagas disease in Peru.</title>
        <authorList>
            <person name="Nevoa J.C."/>
            <person name="Mendes M.T."/>
            <person name="da Silva M.V."/>
            <person name="Soares S.C."/>
            <person name="Oliveira C.J.F."/>
            <person name="Ribeiro J.M.C."/>
        </authorList>
    </citation>
    <scope>NUCLEOTIDE SEQUENCE</scope>
</reference>
<sequence length="129" mass="15390">MLQPFFYNLSVLQLTYTLLVSISPYCASVTYCTSHMQSLIRYSQIGTFCYYPYYALYCTYYKRSLLHYNYTLYLLLNVQFILKITHICLFSTFPYCTEDKFVLIIRLSEKCIECFTEGKIGKPKERLFI</sequence>
<proteinExistence type="predicted"/>
<evidence type="ECO:0000313" key="1">
    <source>
        <dbReference type="EMBL" id="JAW14238.1"/>
    </source>
</evidence>
<name>A0A224XWJ4_9HEMI</name>
<dbReference type="AlphaFoldDB" id="A0A224XWJ4"/>
<protein>
    <submittedName>
        <fullName evidence="1">Uncharacterized protein</fullName>
    </submittedName>
</protein>
<organism evidence="1">
    <name type="scientific">Panstrongylus lignarius</name>
    <dbReference type="NCBI Taxonomy" id="156445"/>
    <lineage>
        <taxon>Eukaryota</taxon>
        <taxon>Metazoa</taxon>
        <taxon>Ecdysozoa</taxon>
        <taxon>Arthropoda</taxon>
        <taxon>Hexapoda</taxon>
        <taxon>Insecta</taxon>
        <taxon>Pterygota</taxon>
        <taxon>Neoptera</taxon>
        <taxon>Paraneoptera</taxon>
        <taxon>Hemiptera</taxon>
        <taxon>Heteroptera</taxon>
        <taxon>Panheteroptera</taxon>
        <taxon>Cimicomorpha</taxon>
        <taxon>Reduviidae</taxon>
        <taxon>Triatominae</taxon>
        <taxon>Panstrongylus</taxon>
    </lineage>
</organism>
<dbReference type="EMBL" id="GFTR01002188">
    <property type="protein sequence ID" value="JAW14238.1"/>
    <property type="molecule type" value="Transcribed_RNA"/>
</dbReference>
<accession>A0A224XWJ4</accession>